<dbReference type="InterPro" id="IPR002802">
    <property type="entry name" value="Endo_dU"/>
</dbReference>
<evidence type="ECO:0000313" key="3">
    <source>
        <dbReference type="Proteomes" id="UP000554766"/>
    </source>
</evidence>
<dbReference type="PIRSF" id="PIRSF006380">
    <property type="entry name" value="UCP006380"/>
    <property type="match status" value="1"/>
</dbReference>
<proteinExistence type="inferred from homology"/>
<dbReference type="AlphaFoldDB" id="A0A7L4P9W7"/>
<evidence type="ECO:0000256" key="1">
    <source>
        <dbReference type="HAMAP-Rule" id="MF_00582"/>
    </source>
</evidence>
<organism evidence="2 3">
    <name type="scientific">Pyrobaculum arsenaticum</name>
    <dbReference type="NCBI Taxonomy" id="121277"/>
    <lineage>
        <taxon>Archaea</taxon>
        <taxon>Thermoproteota</taxon>
        <taxon>Thermoprotei</taxon>
        <taxon>Thermoproteales</taxon>
        <taxon>Thermoproteaceae</taxon>
        <taxon>Pyrobaculum</taxon>
    </lineage>
</organism>
<dbReference type="GeneID" id="5056058"/>
<comment type="caution">
    <text evidence="2">The sequence shown here is derived from an EMBL/GenBank/DDBJ whole genome shotgun (WGS) entry which is preliminary data.</text>
</comment>
<name>A0A7L4P9W7_9CREN</name>
<dbReference type="RefSeq" id="WP_011899671.1">
    <property type="nucleotide sequence ID" value="NZ_JAAVJF010000003.1"/>
</dbReference>
<dbReference type="Gene3D" id="3.30.2170.10">
    <property type="entry name" value="archaeoglobus fulgidus dsm 4304 superfamily"/>
    <property type="match status" value="1"/>
</dbReference>
<comment type="similarity">
    <text evidence="1">Belongs to the UPF0215 family.</text>
</comment>
<dbReference type="PANTHER" id="PTHR39518:SF2">
    <property type="entry name" value="UPF0215 PROTEIN MJ1150"/>
    <property type="match status" value="1"/>
</dbReference>
<dbReference type="EMBL" id="JAAVJF010000003">
    <property type="protein sequence ID" value="NYR15749.1"/>
    <property type="molecule type" value="Genomic_DNA"/>
</dbReference>
<reference evidence="2 3" key="1">
    <citation type="journal article" date="2020" name="Nat. Commun.">
        <title>The structures of two archaeal type IV pili illuminate evolutionary relationships.</title>
        <authorList>
            <person name="Wang F."/>
            <person name="Baquero D.P."/>
            <person name="Su Z."/>
            <person name="Beltran L.C."/>
            <person name="Prangishvili D."/>
            <person name="Krupovic M."/>
            <person name="Egelman E.H."/>
        </authorList>
    </citation>
    <scope>NUCLEOTIDE SEQUENCE [LARGE SCALE GENOMIC DNA]</scope>
    <source>
        <strain evidence="2 3">2GA</strain>
    </source>
</reference>
<evidence type="ECO:0000313" key="2">
    <source>
        <dbReference type="EMBL" id="NYR15749.1"/>
    </source>
</evidence>
<gene>
    <name evidence="2" type="ORF">HC235_07340</name>
</gene>
<dbReference type="OMA" id="APAWFNV"/>
<accession>A0A7L4P9W7</accession>
<sequence>MAIAESFRLEDGFSVYAGVRATRDAVVEDAAFAVAKLGGADGTDAAEKIVAALIRPDVSIIMLDGCIVSFYNWIDGEALYAKFQKPVACYVFEEPEGRVEEAVRKLFPDWPDRLRAIEKLGSPTPYYTKAGYKIYVRSWGIDPIYAGKAAELAMKLGKMPEPLRVARIMAAGARALLNTLGLRLVNGH</sequence>
<dbReference type="HAMAP" id="MF_00582">
    <property type="entry name" value="UPF0215"/>
    <property type="match status" value="1"/>
</dbReference>
<dbReference type="Proteomes" id="UP000554766">
    <property type="component" value="Unassembled WGS sequence"/>
</dbReference>
<keyword evidence="3" id="KW-1185">Reference proteome</keyword>
<protein>
    <recommendedName>
        <fullName evidence="1">UPF0215 protein HC235_07340</fullName>
    </recommendedName>
</protein>
<dbReference type="Pfam" id="PF01949">
    <property type="entry name" value="Endo_dU"/>
    <property type="match status" value="1"/>
</dbReference>
<dbReference type="PANTHER" id="PTHR39518">
    <property type="entry name" value="UPF0215 PROTEIN MJ1150"/>
    <property type="match status" value="1"/>
</dbReference>
<dbReference type="SMR" id="A0A7L4P9W7"/>